<dbReference type="GO" id="GO:0071897">
    <property type="term" value="P:DNA biosynthetic process"/>
    <property type="evidence" value="ECO:0007669"/>
    <property type="project" value="UniProtKB-ARBA"/>
</dbReference>
<dbReference type="InterPro" id="IPR043128">
    <property type="entry name" value="Rev_trsase/Diguanyl_cyclase"/>
</dbReference>
<accession>A0AAE1GLR6</accession>
<feature type="transmembrane region" description="Helical" evidence="1">
    <location>
        <begin position="12"/>
        <end position="38"/>
    </location>
</feature>
<name>A0AAE1GLR6_PETCI</name>
<evidence type="ECO:0000313" key="2">
    <source>
        <dbReference type="EMBL" id="KAK3895050.1"/>
    </source>
</evidence>
<sequence>MLVKKGAHEIDPWSFLFVLTPYVWTSLVVSLLVVWLIILMKRLMSRRRTTFQLSMDIFFHQLGILVNQVRRLAALAPNKLAATKQTFTELERLGICQKAIIPWASSLHIVTKKDGSLRPYRDYRRLITRTEPDHYSLPNITSFLHGARIFSKLDMLKDKVTTIQRFTTLTTIKAFQEFMGRVICYHRFSIASAITSLFPLYTPS</sequence>
<comment type="caution">
    <text evidence="2">The sequence shown here is derived from an EMBL/GenBank/DDBJ whole genome shotgun (WGS) entry which is preliminary data.</text>
</comment>
<dbReference type="Gene3D" id="3.10.10.10">
    <property type="entry name" value="HIV Type 1 Reverse Transcriptase, subunit A, domain 1"/>
    <property type="match status" value="1"/>
</dbReference>
<keyword evidence="1" id="KW-0472">Membrane</keyword>
<keyword evidence="1" id="KW-1133">Transmembrane helix</keyword>
<keyword evidence="1" id="KW-0812">Transmembrane</keyword>
<organism evidence="2 3">
    <name type="scientific">Petrolisthes cinctipes</name>
    <name type="common">Flat porcelain crab</name>
    <dbReference type="NCBI Taxonomy" id="88211"/>
    <lineage>
        <taxon>Eukaryota</taxon>
        <taxon>Metazoa</taxon>
        <taxon>Ecdysozoa</taxon>
        <taxon>Arthropoda</taxon>
        <taxon>Crustacea</taxon>
        <taxon>Multicrustacea</taxon>
        <taxon>Malacostraca</taxon>
        <taxon>Eumalacostraca</taxon>
        <taxon>Eucarida</taxon>
        <taxon>Decapoda</taxon>
        <taxon>Pleocyemata</taxon>
        <taxon>Anomura</taxon>
        <taxon>Galatheoidea</taxon>
        <taxon>Porcellanidae</taxon>
        <taxon>Petrolisthes</taxon>
    </lineage>
</organism>
<dbReference type="PANTHER" id="PTHR24559">
    <property type="entry name" value="TRANSPOSON TY3-I GAG-POL POLYPROTEIN"/>
    <property type="match status" value="1"/>
</dbReference>
<dbReference type="SUPFAM" id="SSF56672">
    <property type="entry name" value="DNA/RNA polymerases"/>
    <property type="match status" value="1"/>
</dbReference>
<dbReference type="Proteomes" id="UP001286313">
    <property type="component" value="Unassembled WGS sequence"/>
</dbReference>
<evidence type="ECO:0000313" key="3">
    <source>
        <dbReference type="Proteomes" id="UP001286313"/>
    </source>
</evidence>
<keyword evidence="3" id="KW-1185">Reference proteome</keyword>
<evidence type="ECO:0000256" key="1">
    <source>
        <dbReference type="SAM" id="Phobius"/>
    </source>
</evidence>
<dbReference type="PANTHER" id="PTHR24559:SF440">
    <property type="entry name" value="RIBONUCLEASE H"/>
    <property type="match status" value="1"/>
</dbReference>
<dbReference type="AlphaFoldDB" id="A0AAE1GLR6"/>
<protein>
    <submittedName>
        <fullName evidence="2">Uncharacterized protein</fullName>
    </submittedName>
</protein>
<dbReference type="EMBL" id="JAWQEG010000069">
    <property type="protein sequence ID" value="KAK3895050.1"/>
    <property type="molecule type" value="Genomic_DNA"/>
</dbReference>
<gene>
    <name evidence="2" type="ORF">Pcinc_001218</name>
</gene>
<dbReference type="InterPro" id="IPR043502">
    <property type="entry name" value="DNA/RNA_pol_sf"/>
</dbReference>
<dbReference type="Gene3D" id="3.30.70.270">
    <property type="match status" value="1"/>
</dbReference>
<dbReference type="InterPro" id="IPR053134">
    <property type="entry name" value="RNA-dir_DNA_polymerase"/>
</dbReference>
<reference evidence="2" key="1">
    <citation type="submission" date="2023-10" db="EMBL/GenBank/DDBJ databases">
        <title>Genome assemblies of two species of porcelain crab, Petrolisthes cinctipes and Petrolisthes manimaculis (Anomura: Porcellanidae).</title>
        <authorList>
            <person name="Angst P."/>
        </authorList>
    </citation>
    <scope>NUCLEOTIDE SEQUENCE</scope>
    <source>
        <strain evidence="2">PB745_01</strain>
        <tissue evidence="2">Gill</tissue>
    </source>
</reference>
<proteinExistence type="predicted"/>